<dbReference type="AlphaFoldDB" id="U5D2R5"/>
<protein>
    <submittedName>
        <fullName evidence="2">Uncharacterized protein</fullName>
    </submittedName>
</protein>
<dbReference type="Gramene" id="ERN19916">
    <property type="protein sequence ID" value="ERN19916"/>
    <property type="gene ID" value="AMTR_s00071p00086100"/>
</dbReference>
<proteinExistence type="predicted"/>
<feature type="region of interest" description="Disordered" evidence="1">
    <location>
        <begin position="71"/>
        <end position="128"/>
    </location>
</feature>
<dbReference type="EMBL" id="KI392062">
    <property type="protein sequence ID" value="ERN19916.1"/>
    <property type="molecule type" value="Genomic_DNA"/>
</dbReference>
<name>U5D2R5_AMBTC</name>
<feature type="compositionally biased region" description="Basic and acidic residues" evidence="1">
    <location>
        <begin position="92"/>
        <end position="114"/>
    </location>
</feature>
<dbReference type="Proteomes" id="UP000017836">
    <property type="component" value="Unassembled WGS sequence"/>
</dbReference>
<organism evidence="2 3">
    <name type="scientific">Amborella trichopoda</name>
    <dbReference type="NCBI Taxonomy" id="13333"/>
    <lineage>
        <taxon>Eukaryota</taxon>
        <taxon>Viridiplantae</taxon>
        <taxon>Streptophyta</taxon>
        <taxon>Embryophyta</taxon>
        <taxon>Tracheophyta</taxon>
        <taxon>Spermatophyta</taxon>
        <taxon>Magnoliopsida</taxon>
        <taxon>Amborellales</taxon>
        <taxon>Amborellaceae</taxon>
        <taxon>Amborella</taxon>
    </lineage>
</organism>
<accession>U5D2R5</accession>
<feature type="compositionally biased region" description="Low complexity" evidence="1">
    <location>
        <begin position="71"/>
        <end position="88"/>
    </location>
</feature>
<feature type="compositionally biased region" description="Polar residues" evidence="1">
    <location>
        <begin position="117"/>
        <end position="128"/>
    </location>
</feature>
<evidence type="ECO:0000313" key="3">
    <source>
        <dbReference type="Proteomes" id="UP000017836"/>
    </source>
</evidence>
<dbReference type="HOGENOM" id="CLU_1789453_0_0_1"/>
<sequence length="145" mass="16308">MSDKCGLICKKSEFSHTIYKEIVALHSNNKPITASQTISTEISVLQTRKEMGCLSCFWVFKVLLLQPFLDSNSSSSSSLYNLSTEQSSCSKSYEEETVKDEMKEDIFENEKSGDESLMSQKNSESSCKSEIVVPFFSSFSHRSPL</sequence>
<gene>
    <name evidence="2" type="ORF">AMTR_s00071p00086100</name>
</gene>
<evidence type="ECO:0000313" key="2">
    <source>
        <dbReference type="EMBL" id="ERN19916.1"/>
    </source>
</evidence>
<evidence type="ECO:0000256" key="1">
    <source>
        <dbReference type="SAM" id="MobiDB-lite"/>
    </source>
</evidence>
<keyword evidence="3" id="KW-1185">Reference proteome</keyword>
<reference evidence="3" key="1">
    <citation type="journal article" date="2013" name="Science">
        <title>The Amborella genome and the evolution of flowering plants.</title>
        <authorList>
            <consortium name="Amborella Genome Project"/>
        </authorList>
    </citation>
    <scope>NUCLEOTIDE SEQUENCE [LARGE SCALE GENOMIC DNA]</scope>
</reference>